<proteinExistence type="predicted"/>
<organism evidence="1 2">
    <name type="scientific">Crepidotus variabilis</name>
    <dbReference type="NCBI Taxonomy" id="179855"/>
    <lineage>
        <taxon>Eukaryota</taxon>
        <taxon>Fungi</taxon>
        <taxon>Dikarya</taxon>
        <taxon>Basidiomycota</taxon>
        <taxon>Agaricomycotina</taxon>
        <taxon>Agaricomycetes</taxon>
        <taxon>Agaricomycetidae</taxon>
        <taxon>Agaricales</taxon>
        <taxon>Agaricineae</taxon>
        <taxon>Crepidotaceae</taxon>
        <taxon>Crepidotus</taxon>
    </lineage>
</organism>
<dbReference type="Proteomes" id="UP000807306">
    <property type="component" value="Unassembled WGS sequence"/>
</dbReference>
<dbReference type="EMBL" id="MU157853">
    <property type="protein sequence ID" value="KAF9528429.1"/>
    <property type="molecule type" value="Genomic_DNA"/>
</dbReference>
<comment type="caution">
    <text evidence="1">The sequence shown here is derived from an EMBL/GenBank/DDBJ whole genome shotgun (WGS) entry which is preliminary data.</text>
</comment>
<reference evidence="1" key="1">
    <citation type="submission" date="2020-11" db="EMBL/GenBank/DDBJ databases">
        <authorList>
            <consortium name="DOE Joint Genome Institute"/>
            <person name="Ahrendt S."/>
            <person name="Riley R."/>
            <person name="Andreopoulos W."/>
            <person name="Labutti K."/>
            <person name="Pangilinan J."/>
            <person name="Ruiz-Duenas F.J."/>
            <person name="Barrasa J.M."/>
            <person name="Sanchez-Garcia M."/>
            <person name="Camarero S."/>
            <person name="Miyauchi S."/>
            <person name="Serrano A."/>
            <person name="Linde D."/>
            <person name="Babiker R."/>
            <person name="Drula E."/>
            <person name="Ayuso-Fernandez I."/>
            <person name="Pacheco R."/>
            <person name="Padilla G."/>
            <person name="Ferreira P."/>
            <person name="Barriuso J."/>
            <person name="Kellner H."/>
            <person name="Castanera R."/>
            <person name="Alfaro M."/>
            <person name="Ramirez L."/>
            <person name="Pisabarro A.G."/>
            <person name="Kuo A."/>
            <person name="Tritt A."/>
            <person name="Lipzen A."/>
            <person name="He G."/>
            <person name="Yan M."/>
            <person name="Ng V."/>
            <person name="Cullen D."/>
            <person name="Martin F."/>
            <person name="Rosso M.-N."/>
            <person name="Henrissat B."/>
            <person name="Hibbett D."/>
            <person name="Martinez A.T."/>
            <person name="Grigoriev I.V."/>
        </authorList>
    </citation>
    <scope>NUCLEOTIDE SEQUENCE</scope>
    <source>
        <strain evidence="1">CBS 506.95</strain>
    </source>
</reference>
<name>A0A9P6EGQ9_9AGAR</name>
<evidence type="ECO:0000313" key="2">
    <source>
        <dbReference type="Proteomes" id="UP000807306"/>
    </source>
</evidence>
<accession>A0A9P6EGQ9</accession>
<gene>
    <name evidence="1" type="ORF">CPB83DRAFT_814077</name>
</gene>
<sequence>MLWLDLAEANPINFLLSHTAPDALIDSEDRRDPPQCAPETRDSILREIKKWANSREGATLIFWLFGSAGVGK</sequence>
<keyword evidence="2" id="KW-1185">Reference proteome</keyword>
<dbReference type="OrthoDB" id="2928561at2759"/>
<evidence type="ECO:0000313" key="1">
    <source>
        <dbReference type="EMBL" id="KAF9528429.1"/>
    </source>
</evidence>
<protein>
    <submittedName>
        <fullName evidence="1">Uncharacterized protein</fullName>
    </submittedName>
</protein>
<dbReference type="AlphaFoldDB" id="A0A9P6EGQ9"/>